<keyword evidence="8" id="KW-0234">DNA repair</keyword>
<evidence type="ECO:0000256" key="10">
    <source>
        <dbReference type="PIRNR" id="PIRNR005856"/>
    </source>
</evidence>
<evidence type="ECO:0000256" key="1">
    <source>
        <dbReference type="ARBA" id="ARBA00004123"/>
    </source>
</evidence>
<dbReference type="Proteomes" id="UP000694569">
    <property type="component" value="Unplaced"/>
</dbReference>
<dbReference type="CDD" id="cd19489">
    <property type="entry name" value="Rad51D"/>
    <property type="match status" value="1"/>
</dbReference>
<dbReference type="GO" id="GO:0140664">
    <property type="term" value="F:ATP-dependent DNA damage sensor activity"/>
    <property type="evidence" value="ECO:0007669"/>
    <property type="project" value="InterPro"/>
</dbReference>
<dbReference type="GO" id="GO:0000400">
    <property type="term" value="F:four-way junction DNA binding"/>
    <property type="evidence" value="ECO:0007669"/>
    <property type="project" value="TreeGrafter"/>
</dbReference>
<keyword evidence="5" id="KW-0067">ATP-binding</keyword>
<name>A0A8C5N333_9ANUR</name>
<dbReference type="Gene3D" id="3.40.50.300">
    <property type="entry name" value="P-loop containing nucleotide triphosphate hydrolases"/>
    <property type="match status" value="1"/>
</dbReference>
<dbReference type="InterPro" id="IPR016467">
    <property type="entry name" value="DNA_recomb/repair_RecA-like"/>
</dbReference>
<dbReference type="Pfam" id="PF08423">
    <property type="entry name" value="Rad51"/>
    <property type="match status" value="1"/>
</dbReference>
<accession>A0A8C5N333</accession>
<evidence type="ECO:0000259" key="11">
    <source>
        <dbReference type="PROSITE" id="PS50162"/>
    </source>
</evidence>
<evidence type="ECO:0000256" key="4">
    <source>
        <dbReference type="ARBA" id="ARBA00022763"/>
    </source>
</evidence>
<reference evidence="12" key="1">
    <citation type="submission" date="2025-08" db="UniProtKB">
        <authorList>
            <consortium name="Ensembl"/>
        </authorList>
    </citation>
    <scope>IDENTIFICATION</scope>
</reference>
<evidence type="ECO:0000313" key="12">
    <source>
        <dbReference type="Ensembl" id="ENSLLEP00000022294.1"/>
    </source>
</evidence>
<dbReference type="InterPro" id="IPR027417">
    <property type="entry name" value="P-loop_NTPase"/>
</dbReference>
<dbReference type="Ensembl" id="ENSLLET00000023155.1">
    <property type="protein sequence ID" value="ENSLLEP00000022294.1"/>
    <property type="gene ID" value="ENSLLEG00000014152.1"/>
</dbReference>
<evidence type="ECO:0000256" key="8">
    <source>
        <dbReference type="ARBA" id="ARBA00023204"/>
    </source>
</evidence>
<dbReference type="InterPro" id="IPR020588">
    <property type="entry name" value="RecA_ATP-bd"/>
</dbReference>
<evidence type="ECO:0000313" key="13">
    <source>
        <dbReference type="Proteomes" id="UP000694569"/>
    </source>
</evidence>
<keyword evidence="3" id="KW-0547">Nucleotide-binding</keyword>
<dbReference type="GO" id="GO:0005815">
    <property type="term" value="C:microtubule organizing center"/>
    <property type="evidence" value="ECO:0007669"/>
    <property type="project" value="TreeGrafter"/>
</dbReference>
<evidence type="ECO:0000256" key="5">
    <source>
        <dbReference type="ARBA" id="ARBA00022840"/>
    </source>
</evidence>
<dbReference type="InterPro" id="IPR013632">
    <property type="entry name" value="Rad51_C"/>
</dbReference>
<gene>
    <name evidence="12" type="primary">RAD51D</name>
</gene>
<dbReference type="SUPFAM" id="SSF52540">
    <property type="entry name" value="P-loop containing nucleoside triphosphate hydrolases"/>
    <property type="match status" value="1"/>
</dbReference>
<dbReference type="GO" id="GO:0000723">
    <property type="term" value="P:telomere maintenance"/>
    <property type="evidence" value="ECO:0007669"/>
    <property type="project" value="TreeGrafter"/>
</dbReference>
<dbReference type="InterPro" id="IPR047323">
    <property type="entry name" value="Rad51D_C"/>
</dbReference>
<sequence length="360" mass="39530">MTGDGCTHVGCRRGSLDLPSNSGFLWKAWCESGAMVILREGLCPGLSADMIRSLKMNNVKTVVDLVASDLEELARKCSLSYKSLVAVRRVLLARYSAFPTNAADLYEELKGSTAILPTGSNRLDFLLDSGLYTGEVTEIAGPTASGKTQMCSSIAVNVAYSLRQRVLYIDTTGGVTASRLLQLLQSQTEQEAEQVASLQRIEVVHVFDIYKLFDLLQDLRRNISQQLLKSGEPLRLVIIDSACAVLYPLLGGKQTEGMAAMMHLAHELQMLAHDFSLAVLITNFVTKEGSDEVRPAMGRSWSFVPRTRILLERCDSEMESERRVVSLAKSPRQPTNLQVQVQIGCQGTLDENKVVTESPA</sequence>
<reference evidence="12" key="2">
    <citation type="submission" date="2025-09" db="UniProtKB">
        <authorList>
            <consortium name="Ensembl"/>
        </authorList>
    </citation>
    <scope>IDENTIFICATION</scope>
</reference>
<keyword evidence="6" id="KW-0238">DNA-binding</keyword>
<keyword evidence="13" id="KW-1185">Reference proteome</keyword>
<evidence type="ECO:0000256" key="7">
    <source>
        <dbReference type="ARBA" id="ARBA00023172"/>
    </source>
</evidence>
<dbReference type="PANTHER" id="PTHR46457:SF1">
    <property type="entry name" value="DNA REPAIR PROTEIN RAD51 HOMOLOG 4"/>
    <property type="match status" value="1"/>
</dbReference>
<keyword evidence="9 10" id="KW-0539">Nucleus</keyword>
<evidence type="ECO:0000256" key="6">
    <source>
        <dbReference type="ARBA" id="ARBA00023125"/>
    </source>
</evidence>
<dbReference type="AlphaFoldDB" id="A0A8C5N333"/>
<organism evidence="12 13">
    <name type="scientific">Leptobrachium leishanense</name>
    <name type="common">Leishan spiny toad</name>
    <dbReference type="NCBI Taxonomy" id="445787"/>
    <lineage>
        <taxon>Eukaryota</taxon>
        <taxon>Metazoa</taxon>
        <taxon>Chordata</taxon>
        <taxon>Craniata</taxon>
        <taxon>Vertebrata</taxon>
        <taxon>Euteleostomi</taxon>
        <taxon>Amphibia</taxon>
        <taxon>Batrachia</taxon>
        <taxon>Anura</taxon>
        <taxon>Pelobatoidea</taxon>
        <taxon>Megophryidae</taxon>
        <taxon>Leptobrachium</taxon>
    </lineage>
</organism>
<dbReference type="GO" id="GO:0005657">
    <property type="term" value="C:replication fork"/>
    <property type="evidence" value="ECO:0007669"/>
    <property type="project" value="TreeGrafter"/>
</dbReference>
<dbReference type="OrthoDB" id="336321at2759"/>
<keyword evidence="4" id="KW-0227">DNA damage</keyword>
<dbReference type="GO" id="GO:0003697">
    <property type="term" value="F:single-stranded DNA binding"/>
    <property type="evidence" value="ECO:0007669"/>
    <property type="project" value="TreeGrafter"/>
</dbReference>
<dbReference type="GO" id="GO:0042148">
    <property type="term" value="P:DNA strand invasion"/>
    <property type="evidence" value="ECO:0007669"/>
    <property type="project" value="TreeGrafter"/>
</dbReference>
<dbReference type="GO" id="GO:0005524">
    <property type="term" value="F:ATP binding"/>
    <property type="evidence" value="ECO:0007669"/>
    <property type="project" value="UniProtKB-KW"/>
</dbReference>
<dbReference type="PROSITE" id="PS50162">
    <property type="entry name" value="RECA_2"/>
    <property type="match status" value="1"/>
</dbReference>
<evidence type="ECO:0000256" key="9">
    <source>
        <dbReference type="ARBA" id="ARBA00023242"/>
    </source>
</evidence>
<dbReference type="GeneTree" id="ENSGT00940000159095"/>
<protein>
    <recommendedName>
        <fullName evidence="10">DNA repair protein</fullName>
    </recommendedName>
</protein>
<comment type="subcellular location">
    <subcellularLocation>
        <location evidence="1 10">Nucleus</location>
    </subcellularLocation>
</comment>
<dbReference type="InterPro" id="IPR051988">
    <property type="entry name" value="HRR_RAD51_Paralog"/>
</dbReference>
<dbReference type="Pfam" id="PF21794">
    <property type="entry name" value="RAD51D_N"/>
    <property type="match status" value="1"/>
</dbReference>
<proteinExistence type="inferred from homology"/>
<keyword evidence="7" id="KW-0233">DNA recombination</keyword>
<evidence type="ECO:0000256" key="2">
    <source>
        <dbReference type="ARBA" id="ARBA00007095"/>
    </source>
</evidence>
<evidence type="ECO:0000256" key="3">
    <source>
        <dbReference type="ARBA" id="ARBA00022741"/>
    </source>
</evidence>
<dbReference type="PANTHER" id="PTHR46457">
    <property type="entry name" value="DNA REPAIR PROTEIN RAD51 HOMOLOG 4"/>
    <property type="match status" value="1"/>
</dbReference>
<dbReference type="GO" id="GO:0007131">
    <property type="term" value="P:reciprocal meiotic recombination"/>
    <property type="evidence" value="ECO:0007669"/>
    <property type="project" value="TreeGrafter"/>
</dbReference>
<feature type="domain" description="RecA family profile 1" evidence="11">
    <location>
        <begin position="112"/>
        <end position="285"/>
    </location>
</feature>
<dbReference type="InterPro" id="IPR048943">
    <property type="entry name" value="RAD51D_N"/>
</dbReference>
<comment type="function">
    <text evidence="10">Involved in the homologous recombination repair (HRR) pathway of double-stranded DNA breaks arising during DNA replication or induced by DNA-damaging agents.</text>
</comment>
<dbReference type="GO" id="GO:0033063">
    <property type="term" value="C:Rad51B-Rad51C-Rad51D-XRCC2 complex"/>
    <property type="evidence" value="ECO:0007669"/>
    <property type="project" value="TreeGrafter"/>
</dbReference>
<comment type="similarity">
    <text evidence="2 10">Belongs to the RecA family. RAD51 subfamily.</text>
</comment>
<dbReference type="GO" id="GO:0000724">
    <property type="term" value="P:double-strand break repair via homologous recombination"/>
    <property type="evidence" value="ECO:0007669"/>
    <property type="project" value="TreeGrafter"/>
</dbReference>
<dbReference type="PIRSF" id="PIRSF005856">
    <property type="entry name" value="Rad51"/>
    <property type="match status" value="1"/>
</dbReference>